<dbReference type="Gene3D" id="3.30.530.20">
    <property type="match status" value="1"/>
</dbReference>
<evidence type="ECO:0000313" key="2">
    <source>
        <dbReference type="Proteomes" id="UP001374535"/>
    </source>
</evidence>
<dbReference type="GO" id="GO:0004864">
    <property type="term" value="F:protein phosphatase inhibitor activity"/>
    <property type="evidence" value="ECO:0007669"/>
    <property type="project" value="UniProtKB-ARBA"/>
</dbReference>
<reference evidence="1 2" key="1">
    <citation type="journal article" date="2023" name="Life. Sci Alliance">
        <title>Evolutionary insights into 3D genome organization and epigenetic landscape of Vigna mungo.</title>
        <authorList>
            <person name="Junaid A."/>
            <person name="Singh B."/>
            <person name="Bhatia S."/>
        </authorList>
    </citation>
    <scope>NUCLEOTIDE SEQUENCE [LARGE SCALE GENOMIC DNA]</scope>
    <source>
        <strain evidence="1">Urdbean</strain>
    </source>
</reference>
<name>A0AAQ3NWR1_VIGMU</name>
<dbReference type="InterPro" id="IPR023393">
    <property type="entry name" value="START-like_dom_sf"/>
</dbReference>
<proteinExistence type="predicted"/>
<dbReference type="InterPro" id="IPR019587">
    <property type="entry name" value="Polyketide_cyclase/dehydratase"/>
</dbReference>
<dbReference type="Pfam" id="PF10604">
    <property type="entry name" value="Polyketide_cyc2"/>
    <property type="match status" value="1"/>
</dbReference>
<dbReference type="SUPFAM" id="SSF55961">
    <property type="entry name" value="Bet v1-like"/>
    <property type="match status" value="1"/>
</dbReference>
<gene>
    <name evidence="1" type="ORF">V8G54_005258</name>
</gene>
<dbReference type="Proteomes" id="UP001374535">
    <property type="component" value="Chromosome 2"/>
</dbReference>
<protein>
    <recommendedName>
        <fullName evidence="3">Lachrymatory factor synthase</fullName>
    </recommendedName>
</protein>
<keyword evidence="2" id="KW-1185">Reference proteome</keyword>
<dbReference type="InterPro" id="IPR053249">
    <property type="entry name" value="LFS"/>
</dbReference>
<evidence type="ECO:0000313" key="1">
    <source>
        <dbReference type="EMBL" id="WVZ17936.1"/>
    </source>
</evidence>
<dbReference type="PANTHER" id="PTHR33789">
    <property type="entry name" value="LACHRYMATORY-FACTOR SYNTHASE"/>
    <property type="match status" value="1"/>
</dbReference>
<organism evidence="1 2">
    <name type="scientific">Vigna mungo</name>
    <name type="common">Black gram</name>
    <name type="synonym">Phaseolus mungo</name>
    <dbReference type="NCBI Taxonomy" id="3915"/>
    <lineage>
        <taxon>Eukaryota</taxon>
        <taxon>Viridiplantae</taxon>
        <taxon>Streptophyta</taxon>
        <taxon>Embryophyta</taxon>
        <taxon>Tracheophyta</taxon>
        <taxon>Spermatophyta</taxon>
        <taxon>Magnoliopsida</taxon>
        <taxon>eudicotyledons</taxon>
        <taxon>Gunneridae</taxon>
        <taxon>Pentapetalae</taxon>
        <taxon>rosids</taxon>
        <taxon>fabids</taxon>
        <taxon>Fabales</taxon>
        <taxon>Fabaceae</taxon>
        <taxon>Papilionoideae</taxon>
        <taxon>50 kb inversion clade</taxon>
        <taxon>NPAAA clade</taxon>
        <taxon>indigoferoid/millettioid clade</taxon>
        <taxon>Phaseoleae</taxon>
        <taxon>Vigna</taxon>
    </lineage>
</organism>
<dbReference type="EMBL" id="CP144699">
    <property type="protein sequence ID" value="WVZ17936.1"/>
    <property type="molecule type" value="Genomic_DNA"/>
</dbReference>
<sequence>MGEKSDERWKGKAMVELADTNAEVAWSVIEDFCNIHKWMSLDTCYQQEGTLGKPGLIRYCASTIVNDVEKIPTLKWAKEKLLAIDPVERCLSYEVIENNMGFKFYVATLKVLSMEEGGGCKIEWRFVCDPVEGWSVEGLESYVESSLQIIKKNIQLAYNTP</sequence>
<dbReference type="CDD" id="cd07821">
    <property type="entry name" value="PYR_PYL_RCAR_like"/>
    <property type="match status" value="1"/>
</dbReference>
<evidence type="ECO:0008006" key="3">
    <source>
        <dbReference type="Google" id="ProtNLM"/>
    </source>
</evidence>
<dbReference type="AlphaFoldDB" id="A0AAQ3NWR1"/>
<dbReference type="PANTHER" id="PTHR33789:SF11">
    <property type="entry name" value="OS05G0202300 PROTEIN"/>
    <property type="match status" value="1"/>
</dbReference>
<accession>A0AAQ3NWR1</accession>